<evidence type="ECO:0000256" key="8">
    <source>
        <dbReference type="ARBA" id="ARBA00023014"/>
    </source>
</evidence>
<dbReference type="PANTHER" id="PTHR32439:SF0">
    <property type="entry name" value="FERREDOXIN--NITRITE REDUCTASE, CHLOROPLASTIC"/>
    <property type="match status" value="1"/>
</dbReference>
<dbReference type="GO" id="GO:0051539">
    <property type="term" value="F:4 iron, 4 sulfur cluster binding"/>
    <property type="evidence" value="ECO:0007669"/>
    <property type="project" value="UniProtKB-KW"/>
</dbReference>
<dbReference type="PANTHER" id="PTHR32439">
    <property type="entry name" value="FERREDOXIN--NITRITE REDUCTASE, CHLOROPLASTIC"/>
    <property type="match status" value="1"/>
</dbReference>
<keyword evidence="7" id="KW-0408">Iron</keyword>
<dbReference type="Pfam" id="PF13456">
    <property type="entry name" value="RVT_3"/>
    <property type="match status" value="1"/>
</dbReference>
<evidence type="ECO:0000256" key="7">
    <source>
        <dbReference type="ARBA" id="ARBA00023004"/>
    </source>
</evidence>
<evidence type="ECO:0000256" key="6">
    <source>
        <dbReference type="ARBA" id="ARBA00023002"/>
    </source>
</evidence>
<feature type="domain" description="Nitrite/Sulfite reductase ferredoxin-like" evidence="9">
    <location>
        <begin position="48"/>
        <end position="111"/>
    </location>
</feature>
<reference evidence="11 12" key="1">
    <citation type="submission" date="2024-01" db="EMBL/GenBank/DDBJ databases">
        <title>The genomes of 5 underutilized Papilionoideae crops provide insights into root nodulation and disease resistanc.</title>
        <authorList>
            <person name="Yuan L."/>
        </authorList>
    </citation>
    <scope>NUCLEOTIDE SEQUENCE [LARGE SCALE GENOMIC DNA]</scope>
    <source>
        <strain evidence="11">ZHUSHIDOU_FW_LH</strain>
        <tissue evidence="11">Leaf</tissue>
    </source>
</reference>
<dbReference type="SUPFAM" id="SSF56014">
    <property type="entry name" value="Nitrite and sulphite reductase 4Fe-4S domain-like"/>
    <property type="match status" value="1"/>
</dbReference>
<organism evidence="11 12">
    <name type="scientific">Crotalaria pallida</name>
    <name type="common">Smooth rattlebox</name>
    <name type="synonym">Crotalaria striata</name>
    <dbReference type="NCBI Taxonomy" id="3830"/>
    <lineage>
        <taxon>Eukaryota</taxon>
        <taxon>Viridiplantae</taxon>
        <taxon>Streptophyta</taxon>
        <taxon>Embryophyta</taxon>
        <taxon>Tracheophyta</taxon>
        <taxon>Spermatophyta</taxon>
        <taxon>Magnoliopsida</taxon>
        <taxon>eudicotyledons</taxon>
        <taxon>Gunneridae</taxon>
        <taxon>Pentapetalae</taxon>
        <taxon>rosids</taxon>
        <taxon>fabids</taxon>
        <taxon>Fabales</taxon>
        <taxon>Fabaceae</taxon>
        <taxon>Papilionoideae</taxon>
        <taxon>50 kb inversion clade</taxon>
        <taxon>genistoids sensu lato</taxon>
        <taxon>core genistoids</taxon>
        <taxon>Crotalarieae</taxon>
        <taxon>Crotalaria</taxon>
    </lineage>
</organism>
<dbReference type="Proteomes" id="UP001372338">
    <property type="component" value="Unassembled WGS sequence"/>
</dbReference>
<keyword evidence="3" id="KW-0004">4Fe-4S</keyword>
<sequence length="235" mass="27082">MMWVIDELEIEVFRSEVEKRMPGKQLERASKEELVQKQWERRDYLGVHPQKQEGLIYVRLHILVSRVQADEMNELANLAHKYGTGELRLTVEQNIITPNVENSKIEALLNEPSLLMKTLVACTGNQFCGQVIIETKTRALKVTEEVEREDQFCNICYSNANHNSKTRWEDKVDFVKCYPNYNLEDKGIFHGVKLALSCGFRRIVVESDSHSAIRFLTNGFSDRVPGCLVSYLSGR</sequence>
<name>A0AAN9EZV9_CROPI</name>
<dbReference type="EMBL" id="JAYWIO010000004">
    <property type="protein sequence ID" value="KAK7266984.1"/>
    <property type="molecule type" value="Genomic_DNA"/>
</dbReference>
<dbReference type="InterPro" id="IPR045854">
    <property type="entry name" value="NO2/SO3_Rdtase_4Fe4S_sf"/>
</dbReference>
<evidence type="ECO:0000313" key="11">
    <source>
        <dbReference type="EMBL" id="KAK7266984.1"/>
    </source>
</evidence>
<protein>
    <recommendedName>
        <fullName evidence="13">RNase H type-1 domain-containing protein</fullName>
    </recommendedName>
</protein>
<feature type="domain" description="RNase H type-1" evidence="10">
    <location>
        <begin position="184"/>
        <end position="220"/>
    </location>
</feature>
<evidence type="ECO:0000313" key="12">
    <source>
        <dbReference type="Proteomes" id="UP001372338"/>
    </source>
</evidence>
<keyword evidence="12" id="KW-1185">Reference proteome</keyword>
<dbReference type="GO" id="GO:0004523">
    <property type="term" value="F:RNA-DNA hybrid ribonuclease activity"/>
    <property type="evidence" value="ECO:0007669"/>
    <property type="project" value="InterPro"/>
</dbReference>
<dbReference type="SUPFAM" id="SSF55124">
    <property type="entry name" value="Nitrite/Sulfite reductase N-terminal domain-like"/>
    <property type="match status" value="1"/>
</dbReference>
<evidence type="ECO:0000256" key="2">
    <source>
        <dbReference type="ARBA" id="ARBA00010429"/>
    </source>
</evidence>
<dbReference type="InterPro" id="IPR036136">
    <property type="entry name" value="Nit/Sulf_reduc_fer-like_dom_sf"/>
</dbReference>
<comment type="caution">
    <text evidence="11">The sequence shown here is derived from an EMBL/GenBank/DDBJ whole genome shotgun (WGS) entry which is preliminary data.</text>
</comment>
<dbReference type="GO" id="GO:0046872">
    <property type="term" value="F:metal ion binding"/>
    <property type="evidence" value="ECO:0007669"/>
    <property type="project" value="UniProtKB-KW"/>
</dbReference>
<proteinExistence type="inferred from homology"/>
<dbReference type="Gene3D" id="3.30.413.10">
    <property type="entry name" value="Sulfite Reductase Hemoprotein, domain 1"/>
    <property type="match status" value="1"/>
</dbReference>
<keyword evidence="5" id="KW-0479">Metal-binding</keyword>
<keyword evidence="8" id="KW-0411">Iron-sulfur</keyword>
<dbReference type="AlphaFoldDB" id="A0AAN9EZV9"/>
<evidence type="ECO:0000256" key="4">
    <source>
        <dbReference type="ARBA" id="ARBA00022617"/>
    </source>
</evidence>
<accession>A0AAN9EZV9</accession>
<dbReference type="InterPro" id="IPR051329">
    <property type="entry name" value="NIR_SIR_4Fe-4S"/>
</dbReference>
<keyword evidence="4" id="KW-0349">Heme</keyword>
<evidence type="ECO:0000256" key="3">
    <source>
        <dbReference type="ARBA" id="ARBA00022485"/>
    </source>
</evidence>
<dbReference type="Gene3D" id="3.90.480.20">
    <property type="match status" value="1"/>
</dbReference>
<gene>
    <name evidence="11" type="ORF">RIF29_19646</name>
</gene>
<dbReference type="GO" id="GO:0003676">
    <property type="term" value="F:nucleic acid binding"/>
    <property type="evidence" value="ECO:0007669"/>
    <property type="project" value="InterPro"/>
</dbReference>
<evidence type="ECO:0008006" key="13">
    <source>
        <dbReference type="Google" id="ProtNLM"/>
    </source>
</evidence>
<dbReference type="Pfam" id="PF03460">
    <property type="entry name" value="NIR_SIR_ferr"/>
    <property type="match status" value="1"/>
</dbReference>
<comment type="cofactor">
    <cofactor evidence="1">
        <name>[4Fe-4S] cluster</name>
        <dbReference type="ChEBI" id="CHEBI:49883"/>
    </cofactor>
</comment>
<dbReference type="InterPro" id="IPR005117">
    <property type="entry name" value="NiRdtase/SiRdtase_haem-b_fer"/>
</dbReference>
<dbReference type="InterPro" id="IPR002156">
    <property type="entry name" value="RNaseH_domain"/>
</dbReference>
<evidence type="ECO:0000259" key="9">
    <source>
        <dbReference type="Pfam" id="PF03460"/>
    </source>
</evidence>
<dbReference type="GO" id="GO:0016491">
    <property type="term" value="F:oxidoreductase activity"/>
    <property type="evidence" value="ECO:0007669"/>
    <property type="project" value="UniProtKB-KW"/>
</dbReference>
<evidence type="ECO:0000256" key="1">
    <source>
        <dbReference type="ARBA" id="ARBA00001966"/>
    </source>
</evidence>
<keyword evidence="6" id="KW-0560">Oxidoreductase</keyword>
<evidence type="ECO:0000256" key="5">
    <source>
        <dbReference type="ARBA" id="ARBA00022723"/>
    </source>
</evidence>
<comment type="similarity">
    <text evidence="2">Belongs to the nitrite and sulfite reductase 4Fe-4S domain family.</text>
</comment>
<evidence type="ECO:0000259" key="10">
    <source>
        <dbReference type="Pfam" id="PF13456"/>
    </source>
</evidence>